<dbReference type="Proteomes" id="UP001367508">
    <property type="component" value="Unassembled WGS sequence"/>
</dbReference>
<reference evidence="2 3" key="1">
    <citation type="submission" date="2024-01" db="EMBL/GenBank/DDBJ databases">
        <title>The genomes of 5 underutilized Papilionoideae crops provide insights into root nodulation and disease resistanc.</title>
        <authorList>
            <person name="Jiang F."/>
        </authorList>
    </citation>
    <scope>NUCLEOTIDE SEQUENCE [LARGE SCALE GENOMIC DNA]</scope>
    <source>
        <strain evidence="2">LVBAO_FW01</strain>
        <tissue evidence="2">Leaves</tissue>
    </source>
</reference>
<evidence type="ECO:0000313" key="3">
    <source>
        <dbReference type="Proteomes" id="UP001367508"/>
    </source>
</evidence>
<organism evidence="2 3">
    <name type="scientific">Canavalia gladiata</name>
    <name type="common">Sword bean</name>
    <name type="synonym">Dolichos gladiatus</name>
    <dbReference type="NCBI Taxonomy" id="3824"/>
    <lineage>
        <taxon>Eukaryota</taxon>
        <taxon>Viridiplantae</taxon>
        <taxon>Streptophyta</taxon>
        <taxon>Embryophyta</taxon>
        <taxon>Tracheophyta</taxon>
        <taxon>Spermatophyta</taxon>
        <taxon>Magnoliopsida</taxon>
        <taxon>eudicotyledons</taxon>
        <taxon>Gunneridae</taxon>
        <taxon>Pentapetalae</taxon>
        <taxon>rosids</taxon>
        <taxon>fabids</taxon>
        <taxon>Fabales</taxon>
        <taxon>Fabaceae</taxon>
        <taxon>Papilionoideae</taxon>
        <taxon>50 kb inversion clade</taxon>
        <taxon>NPAAA clade</taxon>
        <taxon>indigoferoid/millettioid clade</taxon>
        <taxon>Phaseoleae</taxon>
        <taxon>Canavalia</taxon>
    </lineage>
</organism>
<proteinExistence type="predicted"/>
<comment type="caution">
    <text evidence="2">The sequence shown here is derived from an EMBL/GenBank/DDBJ whole genome shotgun (WGS) entry which is preliminary data.</text>
</comment>
<sequence length="127" mass="14295">MSNQIQRLLSKLKELSIYDCACAECPFPNEFAINQKRVLDLQNVRRKWCLQRVLSDPKPDIVLEARLLEFNTEGGVPYLKKVLLELVVVVLELDCVGGVGGDEDFGVDDDGNKHEPESIHNKSQRGS</sequence>
<accession>A0AAN9QWV9</accession>
<dbReference type="AlphaFoldDB" id="A0AAN9QWV9"/>
<gene>
    <name evidence="2" type="ORF">VNO77_10013</name>
</gene>
<protein>
    <submittedName>
        <fullName evidence="2">Uncharacterized protein</fullName>
    </submittedName>
</protein>
<evidence type="ECO:0000313" key="2">
    <source>
        <dbReference type="EMBL" id="KAK7350942.1"/>
    </source>
</evidence>
<feature type="region of interest" description="Disordered" evidence="1">
    <location>
        <begin position="97"/>
        <end position="127"/>
    </location>
</feature>
<keyword evidence="3" id="KW-1185">Reference proteome</keyword>
<feature type="compositionally biased region" description="Basic and acidic residues" evidence="1">
    <location>
        <begin position="110"/>
        <end position="120"/>
    </location>
</feature>
<evidence type="ECO:0000256" key="1">
    <source>
        <dbReference type="SAM" id="MobiDB-lite"/>
    </source>
</evidence>
<name>A0AAN9QWV9_CANGL</name>
<dbReference type="EMBL" id="JAYMYQ010000002">
    <property type="protein sequence ID" value="KAK7350942.1"/>
    <property type="molecule type" value="Genomic_DNA"/>
</dbReference>